<dbReference type="STRING" id="1194083.BN12_200047"/>
<dbReference type="AlphaFoldDB" id="A0A077LV38"/>
<reference evidence="2" key="1">
    <citation type="submission" date="2012-05" db="EMBL/GenBank/DDBJ databases">
        <authorList>
            <person name="McIlroy S."/>
        </authorList>
    </citation>
    <scope>NUCLEOTIDE SEQUENCE</scope>
    <source>
        <strain evidence="2">T1-X7</strain>
    </source>
</reference>
<dbReference type="EMBL" id="CAJB01000113">
    <property type="protein sequence ID" value="CCH77551.1"/>
    <property type="molecule type" value="Genomic_DNA"/>
</dbReference>
<protein>
    <submittedName>
        <fullName evidence="2">Uncharacterized protein</fullName>
    </submittedName>
</protein>
<dbReference type="EMBL" id="CAJB01000358">
    <property type="protein sequence ID" value="CCH79384.1"/>
    <property type="molecule type" value="Genomic_DNA"/>
</dbReference>
<accession>A0A077LV38</accession>
<evidence type="ECO:0000313" key="2">
    <source>
        <dbReference type="EMBL" id="CCH77551.1"/>
    </source>
</evidence>
<evidence type="ECO:0000313" key="4">
    <source>
        <dbReference type="Proteomes" id="UP000035721"/>
    </source>
</evidence>
<feature type="region of interest" description="Disordered" evidence="1">
    <location>
        <begin position="1"/>
        <end position="21"/>
    </location>
</feature>
<sequence length="61" mass="5910">MPDSRAPLAANGGLNGGSLGPAASGRLPMLVGKVVVVLTPASLPTSVAARHRGHGGLTRAA</sequence>
<organism evidence="2 4">
    <name type="scientific">Nostocoides japonicum T1-X7</name>
    <dbReference type="NCBI Taxonomy" id="1194083"/>
    <lineage>
        <taxon>Bacteria</taxon>
        <taxon>Bacillati</taxon>
        <taxon>Actinomycetota</taxon>
        <taxon>Actinomycetes</taxon>
        <taxon>Micrococcales</taxon>
        <taxon>Intrasporangiaceae</taxon>
        <taxon>Nostocoides</taxon>
    </lineage>
</organism>
<proteinExistence type="predicted"/>
<comment type="caution">
    <text evidence="2">The sequence shown here is derived from an EMBL/GenBank/DDBJ whole genome shotgun (WGS) entry which is preliminary data.</text>
</comment>
<reference evidence="2 4" key="2">
    <citation type="journal article" date="2013" name="ISME J.">
        <title>A metabolic model for members of the genus Tetrasphaera involved in enhanced biological phosphorus removal.</title>
        <authorList>
            <person name="Kristiansen R."/>
            <person name="Nguyen H.T.T."/>
            <person name="Saunders A.M."/>
            <person name="Nielsen J.L."/>
            <person name="Wimmer R."/>
            <person name="Le V.Q."/>
            <person name="McIlroy S.J."/>
            <person name="Petrovski S."/>
            <person name="Seviour R.J."/>
            <person name="Calteau A."/>
            <person name="Nielsen K.L."/>
            <person name="Nielsen P.H."/>
        </authorList>
    </citation>
    <scope>NUCLEOTIDE SEQUENCE [LARGE SCALE GENOMIC DNA]</scope>
    <source>
        <strain evidence="2 4">T1-X7</strain>
    </source>
</reference>
<gene>
    <name evidence="2" type="ORF">BN12_200047</name>
    <name evidence="3" type="ORF">BN12_4200002</name>
</gene>
<evidence type="ECO:0000313" key="3">
    <source>
        <dbReference type="EMBL" id="CCH79384.1"/>
    </source>
</evidence>
<dbReference type="Proteomes" id="UP000035721">
    <property type="component" value="Unassembled WGS sequence"/>
</dbReference>
<name>A0A077LV38_9MICO</name>
<feature type="compositionally biased region" description="Low complexity" evidence="1">
    <location>
        <begin position="1"/>
        <end position="12"/>
    </location>
</feature>
<keyword evidence="4" id="KW-1185">Reference proteome</keyword>
<evidence type="ECO:0000256" key="1">
    <source>
        <dbReference type="SAM" id="MobiDB-lite"/>
    </source>
</evidence>